<dbReference type="PIRSF" id="PIRSF003230">
    <property type="entry name" value="YbgC"/>
    <property type="match status" value="1"/>
</dbReference>
<reference evidence="4" key="1">
    <citation type="submission" date="2016-11" db="EMBL/GenBank/DDBJ databases">
        <authorList>
            <person name="Jaros S."/>
            <person name="Januszkiewicz K."/>
            <person name="Wedrychowicz H."/>
        </authorList>
    </citation>
    <scope>NUCLEOTIDE SEQUENCE [LARGE SCALE GENOMIC DNA]</scope>
    <source>
        <strain evidence="4">DSM 7057</strain>
    </source>
</reference>
<dbReference type="GO" id="GO:0047617">
    <property type="term" value="F:fatty acyl-CoA hydrolase activity"/>
    <property type="evidence" value="ECO:0007669"/>
    <property type="project" value="TreeGrafter"/>
</dbReference>
<protein>
    <submittedName>
        <fullName evidence="3">Acyl-CoA thioester hydrolase</fullName>
    </submittedName>
</protein>
<proteinExistence type="inferred from homology"/>
<keyword evidence="2 3" id="KW-0378">Hydrolase</keyword>
<dbReference type="EMBL" id="FPIW01000019">
    <property type="protein sequence ID" value="SFW45357.1"/>
    <property type="molecule type" value="Genomic_DNA"/>
</dbReference>
<dbReference type="InterPro" id="IPR029069">
    <property type="entry name" value="HotDog_dom_sf"/>
</dbReference>
<dbReference type="PANTHER" id="PTHR31793:SF27">
    <property type="entry name" value="NOVEL THIOESTERASE SUPERFAMILY DOMAIN AND SAPOSIN A-TYPE DOMAIN CONTAINING PROTEIN (0610012H03RIK)"/>
    <property type="match status" value="1"/>
</dbReference>
<dbReference type="NCBIfam" id="TIGR00051">
    <property type="entry name" value="YbgC/FadM family acyl-CoA thioesterase"/>
    <property type="match status" value="1"/>
</dbReference>
<accession>A0AA94HSL9</accession>
<dbReference type="SUPFAM" id="SSF54637">
    <property type="entry name" value="Thioesterase/thiol ester dehydrase-isomerase"/>
    <property type="match status" value="1"/>
</dbReference>
<comment type="similarity">
    <text evidence="1">Belongs to the 4-hydroxybenzoyl-CoA thioesterase family.</text>
</comment>
<evidence type="ECO:0000256" key="2">
    <source>
        <dbReference type="ARBA" id="ARBA00022801"/>
    </source>
</evidence>
<dbReference type="InterPro" id="IPR006684">
    <property type="entry name" value="YbgC/YbaW"/>
</dbReference>
<sequence>MHEEFPTPDIWMPHRVSYGETDTMGVLYYAEYLHLFERARSAYIRRCGMSYAAVEKKGIILPVREAQCRYRSSARYDDLVLVRAGISEWGRASMRFVYEIWSEDKKRLLATGMTQHALVNAEGRPVPVPDWFRSLTFDAGKSLS</sequence>
<dbReference type="Proteomes" id="UP000182680">
    <property type="component" value="Unassembled WGS sequence"/>
</dbReference>
<dbReference type="PANTHER" id="PTHR31793">
    <property type="entry name" value="4-HYDROXYBENZOYL-COA THIOESTERASE FAMILY MEMBER"/>
    <property type="match status" value="1"/>
</dbReference>
<name>A0AA94HSL9_DESDE</name>
<evidence type="ECO:0000313" key="3">
    <source>
        <dbReference type="EMBL" id="SFW45357.1"/>
    </source>
</evidence>
<comment type="caution">
    <text evidence="3">The sequence shown here is derived from an EMBL/GenBank/DDBJ whole genome shotgun (WGS) entry which is preliminary data.</text>
</comment>
<dbReference type="AlphaFoldDB" id="A0AA94HSL9"/>
<evidence type="ECO:0000256" key="1">
    <source>
        <dbReference type="ARBA" id="ARBA00005953"/>
    </source>
</evidence>
<evidence type="ECO:0000313" key="4">
    <source>
        <dbReference type="Proteomes" id="UP000182680"/>
    </source>
</evidence>
<gene>
    <name evidence="3" type="ORF">SAMN02910291_01364</name>
</gene>
<dbReference type="InterPro" id="IPR050563">
    <property type="entry name" value="4-hydroxybenzoyl-CoA_TE"/>
</dbReference>
<organism evidence="3 4">
    <name type="scientific">Desulfovibrio desulfuricans</name>
    <dbReference type="NCBI Taxonomy" id="876"/>
    <lineage>
        <taxon>Bacteria</taxon>
        <taxon>Pseudomonadati</taxon>
        <taxon>Thermodesulfobacteriota</taxon>
        <taxon>Desulfovibrionia</taxon>
        <taxon>Desulfovibrionales</taxon>
        <taxon>Desulfovibrionaceae</taxon>
        <taxon>Desulfovibrio</taxon>
    </lineage>
</organism>
<dbReference type="Pfam" id="PF13279">
    <property type="entry name" value="4HBT_2"/>
    <property type="match status" value="1"/>
</dbReference>
<dbReference type="CDD" id="cd00586">
    <property type="entry name" value="4HBT"/>
    <property type="match status" value="1"/>
</dbReference>
<dbReference type="Gene3D" id="3.10.129.10">
    <property type="entry name" value="Hotdog Thioesterase"/>
    <property type="match status" value="1"/>
</dbReference>